<name>A0ABQ6WEJ1_9EURO</name>
<gene>
    <name evidence="1" type="ORF">BDV36DRAFT_229291</name>
</gene>
<organism evidence="1 2">
    <name type="scientific">Aspergillus pseudocaelatus</name>
    <dbReference type="NCBI Taxonomy" id="1825620"/>
    <lineage>
        <taxon>Eukaryota</taxon>
        <taxon>Fungi</taxon>
        <taxon>Dikarya</taxon>
        <taxon>Ascomycota</taxon>
        <taxon>Pezizomycotina</taxon>
        <taxon>Eurotiomycetes</taxon>
        <taxon>Eurotiomycetidae</taxon>
        <taxon>Eurotiales</taxon>
        <taxon>Aspergillaceae</taxon>
        <taxon>Aspergillus</taxon>
        <taxon>Aspergillus subgen. Circumdati</taxon>
    </lineage>
</organism>
<accession>A0ABQ6WEJ1</accession>
<proteinExistence type="predicted"/>
<dbReference type="Proteomes" id="UP000325395">
    <property type="component" value="Unassembled WGS sequence"/>
</dbReference>
<evidence type="ECO:0008006" key="3">
    <source>
        <dbReference type="Google" id="ProtNLM"/>
    </source>
</evidence>
<reference evidence="1 2" key="1">
    <citation type="submission" date="2019-04" db="EMBL/GenBank/DDBJ databases">
        <authorList>
            <consortium name="DOE Joint Genome Institute"/>
            <person name="Mondo S."/>
            <person name="Kjaerbolling I."/>
            <person name="Vesth T."/>
            <person name="Frisvad J.C."/>
            <person name="Nybo J.L."/>
            <person name="Theobald S."/>
            <person name="Kildgaard S."/>
            <person name="Isbrandt T."/>
            <person name="Kuo A."/>
            <person name="Sato A."/>
            <person name="Lyhne E.K."/>
            <person name="Kogle M.E."/>
            <person name="Wiebenga A."/>
            <person name="Kun R.S."/>
            <person name="Lubbers R.J."/>
            <person name="Makela M.R."/>
            <person name="Barry K."/>
            <person name="Chovatia M."/>
            <person name="Clum A."/>
            <person name="Daum C."/>
            <person name="Haridas S."/>
            <person name="He G."/>
            <person name="LaButti K."/>
            <person name="Lipzen A."/>
            <person name="Riley R."/>
            <person name="Salamov A."/>
            <person name="Simmons B.A."/>
            <person name="Magnuson J.K."/>
            <person name="Henrissat B."/>
            <person name="Mortensen U.H."/>
            <person name="Larsen T.O."/>
            <person name="Devries R.P."/>
            <person name="Grigoriev I.V."/>
            <person name="Machida M."/>
            <person name="Baker S.E."/>
            <person name="Andersen M.R."/>
            <person name="Cantor M.N."/>
            <person name="Hua S.X."/>
        </authorList>
    </citation>
    <scope>NUCLEOTIDE SEQUENCE [LARGE SCALE GENOMIC DNA]</scope>
    <source>
        <strain evidence="1 2">CBS 117616</strain>
    </source>
</reference>
<dbReference type="EMBL" id="ML735774">
    <property type="protein sequence ID" value="KAE8415023.1"/>
    <property type="molecule type" value="Genomic_DNA"/>
</dbReference>
<protein>
    <recommendedName>
        <fullName evidence="3">RNase III domain-containing protein</fullName>
    </recommendedName>
</protein>
<sequence>MIQIYAYCTHGLFNNPSVHPSLAARIRSVLGKAVPHTPIGVRSLRPCSPRNCCNRPRRNFLQSTKVIDESSLVELLDALLAVAFIDLGRTIAQLVQHMSIRKPAGGISPTHNRNHQETVYAFLEKFVSALSYKLVFRACEIHPVRKLGRK</sequence>
<evidence type="ECO:0000313" key="1">
    <source>
        <dbReference type="EMBL" id="KAE8415023.1"/>
    </source>
</evidence>
<keyword evidence="2" id="KW-1185">Reference proteome</keyword>
<evidence type="ECO:0000313" key="2">
    <source>
        <dbReference type="Proteomes" id="UP000325395"/>
    </source>
</evidence>